<keyword evidence="1" id="KW-1133">Transmembrane helix</keyword>
<keyword evidence="1" id="KW-0812">Transmembrane</keyword>
<reference evidence="3" key="1">
    <citation type="submission" date="2025-08" db="UniProtKB">
        <authorList>
            <consortium name="RefSeq"/>
        </authorList>
    </citation>
    <scope>IDENTIFICATION</scope>
</reference>
<evidence type="ECO:0000313" key="2">
    <source>
        <dbReference type="Proteomes" id="UP000504615"/>
    </source>
</evidence>
<proteinExistence type="predicted"/>
<organism evidence="2 3">
    <name type="scientific">Pogonomyrmex barbatus</name>
    <name type="common">red harvester ant</name>
    <dbReference type="NCBI Taxonomy" id="144034"/>
    <lineage>
        <taxon>Eukaryota</taxon>
        <taxon>Metazoa</taxon>
        <taxon>Ecdysozoa</taxon>
        <taxon>Arthropoda</taxon>
        <taxon>Hexapoda</taxon>
        <taxon>Insecta</taxon>
        <taxon>Pterygota</taxon>
        <taxon>Neoptera</taxon>
        <taxon>Endopterygota</taxon>
        <taxon>Hymenoptera</taxon>
        <taxon>Apocrita</taxon>
        <taxon>Aculeata</taxon>
        <taxon>Formicoidea</taxon>
        <taxon>Formicidae</taxon>
        <taxon>Myrmicinae</taxon>
        <taxon>Pogonomyrmex</taxon>
    </lineage>
</organism>
<gene>
    <name evidence="3" type="primary">LOC105422343</name>
</gene>
<feature type="transmembrane region" description="Helical" evidence="1">
    <location>
        <begin position="76"/>
        <end position="102"/>
    </location>
</feature>
<dbReference type="KEGG" id="pbar:105422343"/>
<evidence type="ECO:0000256" key="1">
    <source>
        <dbReference type="SAM" id="Phobius"/>
    </source>
</evidence>
<dbReference type="Proteomes" id="UP000504615">
    <property type="component" value="Unplaced"/>
</dbReference>
<accession>A0A6I9VN24</accession>
<dbReference type="OrthoDB" id="7698238at2759"/>
<dbReference type="RefSeq" id="XP_011629985.1">
    <property type="nucleotide sequence ID" value="XM_011631683.1"/>
</dbReference>
<name>A0A6I9VN24_9HYME</name>
<keyword evidence="1" id="KW-0472">Membrane</keyword>
<evidence type="ECO:0000313" key="3">
    <source>
        <dbReference type="RefSeq" id="XP_011629985.1"/>
    </source>
</evidence>
<sequence length="205" mass="22427">MGPLVMTNMAVASVARAIAAMGLEVAPHKTEAIFLYKRRRGVPPPAFVRIGLDRMMNALCRLLPNLGGPGAAVRRLYVNTVLSVLLYGAPVWAIAMAASRYIRAMANAVQRRMAARVAHAYRTVSHAAVTVLAEVPPVDLMALKRAEDVTMEQEEDSSKPRIVSNEEVLVRIERLFPITPTSSQRRIPGDDVSMSPTIGVCQRRV</sequence>
<dbReference type="AlphaFoldDB" id="A0A6I9VN24"/>
<dbReference type="GeneID" id="105422343"/>
<protein>
    <submittedName>
        <fullName evidence="3">Uncharacterized protein LOC105422343</fullName>
    </submittedName>
</protein>
<keyword evidence="2" id="KW-1185">Reference proteome</keyword>